<gene>
    <name evidence="1" type="ORF">AADEFJLK_02937</name>
</gene>
<comment type="caution">
    <text evidence="1">The sequence shown here is derived from an EMBL/GenBank/DDBJ whole genome shotgun (WGS) entry which is preliminary data.</text>
</comment>
<dbReference type="AlphaFoldDB" id="A0A2S5CL25"/>
<evidence type="ECO:0000313" key="1">
    <source>
        <dbReference type="EMBL" id="POZ51486.1"/>
    </source>
</evidence>
<evidence type="ECO:0000313" key="2">
    <source>
        <dbReference type="Proteomes" id="UP000237423"/>
    </source>
</evidence>
<dbReference type="GO" id="GO:0016787">
    <property type="term" value="F:hydrolase activity"/>
    <property type="evidence" value="ECO:0007669"/>
    <property type="project" value="UniProtKB-KW"/>
</dbReference>
<dbReference type="Pfam" id="PF00702">
    <property type="entry name" value="Hydrolase"/>
    <property type="match status" value="1"/>
</dbReference>
<dbReference type="InterPro" id="IPR023198">
    <property type="entry name" value="PGP-like_dom2"/>
</dbReference>
<accession>A0A2S5CL25</accession>
<dbReference type="Gene3D" id="1.10.150.240">
    <property type="entry name" value="Putative phosphatase, domain 2"/>
    <property type="match status" value="1"/>
</dbReference>
<protein>
    <submittedName>
        <fullName evidence="1">Hydrolase</fullName>
    </submittedName>
</protein>
<sequence length="212" mass="24459">MNKDITALFLDIGGVLLTNGWDHLARKRAATNFKLEWAEMEDRHGLNFATYEEGKLSLEDYLSRTVFYEERPFTREQFREFMFAQSHAFPEMIGLVRKLKARYGLKIVVVSNEARELNEHRIHQFKLNSFVDFFVSSCFVHLRKPDTDIFRLALDLAQVPTGQIIYIENTLMFAEIAEGLGIRSILHTDYPSTCAQLAAFGLPYDEGVSHET</sequence>
<proteinExistence type="predicted"/>
<dbReference type="SFLD" id="SFLDS00003">
    <property type="entry name" value="Haloacid_Dehalogenase"/>
    <property type="match status" value="1"/>
</dbReference>
<organism evidence="1 2">
    <name type="scientific">Methylovulum psychrotolerans</name>
    <dbReference type="NCBI Taxonomy" id="1704499"/>
    <lineage>
        <taxon>Bacteria</taxon>
        <taxon>Pseudomonadati</taxon>
        <taxon>Pseudomonadota</taxon>
        <taxon>Gammaproteobacteria</taxon>
        <taxon>Methylococcales</taxon>
        <taxon>Methylococcaceae</taxon>
        <taxon>Methylovulum</taxon>
    </lineage>
</organism>
<keyword evidence="1" id="KW-0378">Hydrolase</keyword>
<dbReference type="InterPro" id="IPR023214">
    <property type="entry name" value="HAD_sf"/>
</dbReference>
<dbReference type="PANTHER" id="PTHR43611:SF3">
    <property type="entry name" value="FLAVIN MONONUCLEOTIDE HYDROLASE 1, CHLOROPLATIC"/>
    <property type="match status" value="1"/>
</dbReference>
<name>A0A2S5CL25_9GAMM</name>
<dbReference type="PANTHER" id="PTHR43611">
    <property type="entry name" value="ALPHA-D-GLUCOSE 1-PHOSPHATE PHOSPHATASE"/>
    <property type="match status" value="1"/>
</dbReference>
<dbReference type="RefSeq" id="WP_103974777.1">
    <property type="nucleotide sequence ID" value="NZ_PGFZ01000006.1"/>
</dbReference>
<dbReference type="SFLD" id="SFLDG01129">
    <property type="entry name" value="C1.5:_HAD__Beta-PGM__Phosphata"/>
    <property type="match status" value="1"/>
</dbReference>
<dbReference type="SUPFAM" id="SSF56784">
    <property type="entry name" value="HAD-like"/>
    <property type="match status" value="1"/>
</dbReference>
<dbReference type="InterPro" id="IPR036412">
    <property type="entry name" value="HAD-like_sf"/>
</dbReference>
<reference evidence="1 2" key="1">
    <citation type="submission" date="2017-11" db="EMBL/GenBank/DDBJ databases">
        <title>Draft Genome Sequence of Methylobacter psychrotolerans Sph1T, an Obligate Methanotroph from Low-Temperature Environments.</title>
        <authorList>
            <person name="Oshkin I.Y."/>
            <person name="Miroshnikov K."/>
            <person name="Belova S.E."/>
            <person name="Korzhenkov A."/>
            <person name="Toshchakov S.V."/>
            <person name="Dedysh S.N."/>
        </authorList>
    </citation>
    <scope>NUCLEOTIDE SEQUENCE [LARGE SCALE GENOMIC DNA]</scope>
    <source>
        <strain evidence="1 2">Sph1</strain>
    </source>
</reference>
<dbReference type="Gene3D" id="3.40.50.1000">
    <property type="entry name" value="HAD superfamily/HAD-like"/>
    <property type="match status" value="1"/>
</dbReference>
<dbReference type="Proteomes" id="UP000237423">
    <property type="component" value="Unassembled WGS sequence"/>
</dbReference>
<dbReference type="EMBL" id="PGFZ01000006">
    <property type="protein sequence ID" value="POZ51486.1"/>
    <property type="molecule type" value="Genomic_DNA"/>
</dbReference>